<protein>
    <recommendedName>
        <fullName evidence="3">Transposase</fullName>
    </recommendedName>
</protein>
<gene>
    <name evidence="1" type="ORF">SAMN05443545_104223</name>
</gene>
<accession>A0A1H2ZRV3</accession>
<evidence type="ECO:0000313" key="2">
    <source>
        <dbReference type="Proteomes" id="UP000198500"/>
    </source>
</evidence>
<evidence type="ECO:0008006" key="3">
    <source>
        <dbReference type="Google" id="ProtNLM"/>
    </source>
</evidence>
<name>A0A1H2ZRV3_9GAMM</name>
<sequence>MPKNSATIDFIIGGDTHKHSHTASIVDRNGAELHTITLATDAFGAKCLLQFARQHAPMGH</sequence>
<organism evidence="1 2">
    <name type="scientific">Aidingimonas halophila</name>
    <dbReference type="NCBI Taxonomy" id="574349"/>
    <lineage>
        <taxon>Bacteria</taxon>
        <taxon>Pseudomonadati</taxon>
        <taxon>Pseudomonadota</taxon>
        <taxon>Gammaproteobacteria</taxon>
        <taxon>Oceanospirillales</taxon>
        <taxon>Halomonadaceae</taxon>
        <taxon>Aidingimonas</taxon>
    </lineage>
</organism>
<proteinExistence type="predicted"/>
<evidence type="ECO:0000313" key="1">
    <source>
        <dbReference type="EMBL" id="SDX19578.1"/>
    </source>
</evidence>
<keyword evidence="2" id="KW-1185">Reference proteome</keyword>
<dbReference type="RefSeq" id="WP_217635505.1">
    <property type="nucleotide sequence ID" value="NZ_BMXH01000001.1"/>
</dbReference>
<reference evidence="1 2" key="1">
    <citation type="submission" date="2016-10" db="EMBL/GenBank/DDBJ databases">
        <authorList>
            <person name="de Groot N.N."/>
        </authorList>
    </citation>
    <scope>NUCLEOTIDE SEQUENCE [LARGE SCALE GENOMIC DNA]</scope>
    <source>
        <strain evidence="1 2">DSM 19219</strain>
    </source>
</reference>
<dbReference type="Proteomes" id="UP000198500">
    <property type="component" value="Unassembled WGS sequence"/>
</dbReference>
<dbReference type="EMBL" id="FNNI01000004">
    <property type="protein sequence ID" value="SDX19578.1"/>
    <property type="molecule type" value="Genomic_DNA"/>
</dbReference>
<dbReference type="AlphaFoldDB" id="A0A1H2ZRV3"/>